<gene>
    <name evidence="2" type="ORF">D8S82_05810</name>
</gene>
<name>A0A544W652_9MYCO</name>
<dbReference type="Proteomes" id="UP000315759">
    <property type="component" value="Unassembled WGS sequence"/>
</dbReference>
<dbReference type="EMBL" id="VIFX01000005">
    <property type="protein sequence ID" value="TQR87701.1"/>
    <property type="molecule type" value="Genomic_DNA"/>
</dbReference>
<proteinExistence type="predicted"/>
<evidence type="ECO:0000256" key="1">
    <source>
        <dbReference type="SAM" id="MobiDB-lite"/>
    </source>
</evidence>
<dbReference type="AlphaFoldDB" id="A0A544W652"/>
<organism evidence="2 3">
    <name type="scientific">Mycolicibacterium hodleri</name>
    <dbReference type="NCBI Taxonomy" id="49897"/>
    <lineage>
        <taxon>Bacteria</taxon>
        <taxon>Bacillati</taxon>
        <taxon>Actinomycetota</taxon>
        <taxon>Actinomycetes</taxon>
        <taxon>Mycobacteriales</taxon>
        <taxon>Mycobacteriaceae</taxon>
        <taxon>Mycolicibacterium</taxon>
    </lineage>
</organism>
<evidence type="ECO:0000313" key="2">
    <source>
        <dbReference type="EMBL" id="TQR87701.1"/>
    </source>
</evidence>
<dbReference type="Pfam" id="PF12487">
    <property type="entry name" value="DUF3703"/>
    <property type="match status" value="1"/>
</dbReference>
<comment type="caution">
    <text evidence="2">The sequence shown here is derived from an EMBL/GenBank/DDBJ whole genome shotgun (WGS) entry which is preliminary data.</text>
</comment>
<sequence length="101" mass="10522">MRTRPHSSSPSANSSVGHLRSNVVTPALAADHAAYVIYSGHSPTPGSAWRRSRALGQVVRLIVAAPGSTSARHPVGNTDQGDAGLMTRWRSPDDLAPPMGG</sequence>
<protein>
    <submittedName>
        <fullName evidence="2">DUF3703 domain-containing protein</fullName>
    </submittedName>
</protein>
<dbReference type="InterPro" id="IPR022172">
    <property type="entry name" value="DUF3703"/>
</dbReference>
<feature type="region of interest" description="Disordered" evidence="1">
    <location>
        <begin position="68"/>
        <end position="101"/>
    </location>
</feature>
<reference evidence="2 3" key="1">
    <citation type="submission" date="2018-10" db="EMBL/GenBank/DDBJ databases">
        <title>Draft genome of Mycobacterium hodleri strain B.</title>
        <authorList>
            <person name="Amande T.J."/>
            <person name="Mcgenity T.J."/>
        </authorList>
    </citation>
    <scope>NUCLEOTIDE SEQUENCE [LARGE SCALE GENOMIC DNA]</scope>
    <source>
        <strain evidence="2 3">B</strain>
    </source>
</reference>
<keyword evidence="3" id="KW-1185">Reference proteome</keyword>
<accession>A0A544W652</accession>
<evidence type="ECO:0000313" key="3">
    <source>
        <dbReference type="Proteomes" id="UP000315759"/>
    </source>
</evidence>